<dbReference type="InterPro" id="IPR035976">
    <property type="entry name" value="Sushi/SCR/CCP_sf"/>
</dbReference>
<dbReference type="CDD" id="cd00033">
    <property type="entry name" value="CCP"/>
    <property type="match status" value="1"/>
</dbReference>
<evidence type="ECO:0000313" key="5">
    <source>
        <dbReference type="Proteomes" id="UP001292094"/>
    </source>
</evidence>
<gene>
    <name evidence="4" type="ORF">Pmani_006651</name>
</gene>
<dbReference type="Proteomes" id="UP001292094">
    <property type="component" value="Unassembled WGS sequence"/>
</dbReference>
<keyword evidence="2" id="KW-0768">Sushi</keyword>
<name>A0AAE1Q9W8_9EUCA</name>
<evidence type="ECO:0000256" key="1">
    <source>
        <dbReference type="ARBA" id="ARBA00023157"/>
    </source>
</evidence>
<keyword evidence="5" id="KW-1185">Reference proteome</keyword>
<proteinExistence type="predicted"/>
<reference evidence="4" key="1">
    <citation type="submission" date="2023-11" db="EMBL/GenBank/DDBJ databases">
        <title>Genome assemblies of two species of porcelain crab, Petrolisthes cinctipes and Petrolisthes manimaculis (Anomura: Porcellanidae).</title>
        <authorList>
            <person name="Angst P."/>
        </authorList>
    </citation>
    <scope>NUCLEOTIDE SEQUENCE</scope>
    <source>
        <strain evidence="4">PB745_02</strain>
        <tissue evidence="4">Gill</tissue>
    </source>
</reference>
<organism evidence="4 5">
    <name type="scientific">Petrolisthes manimaculis</name>
    <dbReference type="NCBI Taxonomy" id="1843537"/>
    <lineage>
        <taxon>Eukaryota</taxon>
        <taxon>Metazoa</taxon>
        <taxon>Ecdysozoa</taxon>
        <taxon>Arthropoda</taxon>
        <taxon>Crustacea</taxon>
        <taxon>Multicrustacea</taxon>
        <taxon>Malacostraca</taxon>
        <taxon>Eumalacostraca</taxon>
        <taxon>Eucarida</taxon>
        <taxon>Decapoda</taxon>
        <taxon>Pleocyemata</taxon>
        <taxon>Anomura</taxon>
        <taxon>Galatheoidea</taxon>
        <taxon>Porcellanidae</taxon>
        <taxon>Petrolisthes</taxon>
    </lineage>
</organism>
<dbReference type="SUPFAM" id="SSF57535">
    <property type="entry name" value="Complement control module/SCR domain"/>
    <property type="match status" value="2"/>
</dbReference>
<comment type="caution">
    <text evidence="2">Lacks conserved residue(s) required for the propagation of feature annotation.</text>
</comment>
<dbReference type="InterPro" id="IPR000436">
    <property type="entry name" value="Sushi_SCR_CCP_dom"/>
</dbReference>
<comment type="caution">
    <text evidence="4">The sequence shown here is derived from an EMBL/GenBank/DDBJ whole genome shotgun (WGS) entry which is preliminary data.</text>
</comment>
<sequence length="646" mass="71351">MSVSETPPAKNCSELYYDHHVFASGQYLIEPEVGHTYTVLCQIEDRELCNGSLLHGASAHLHSLHDGCVSGLHEMSLFNSNSPTQTSVLNQLSPYVVPETSPYTLCQGEITINFRHKVLINGLYNDGSGFSTIMLTYTYINQTVSNWTTNTTYQYRDTNYGDPTTITTTPGIFQPLRPFVADSLTLTVQDTPDTARMKLDLFGCEFNVSLENTLPWQYTAWSCYYWPSAKTGVTIHKSESSADSLHSTGTDFATMFKIHQTDYWSLAQEMPLGRALDEAGCAGETSKCSFLATLLNTSGELQCGLQSQFANDLTDGYMEFESGNVSVGCQEDGVEVFRKMNGKMSSNYYSKCPTDGHALHQMNYDKYQQSLPICVSNEITEGEGEGGSANVSPTFTQCQQESGTGGGGGPVFQAPLYRNLYFHCNYDYVYVLSEKFGGSFVEHNHEGSSVNRRTVGQISKGHCQCPHTTTGQDLNEQEFMCGPDFTYDLRTFLGCETITCQTPPAEAPAEATREWDEENTQGTIITYTCNTQFLFETDGWPSNVTSECQCSKEWQYQNDTLPPNCRPTCPSPDDPLESGANFSSASQTPYVDGTELMYTCDDGMGGSVSFGDGASEHNLTCQSDHTWDPTPDSIPTCLDINCFLKL</sequence>
<dbReference type="EMBL" id="JAWZYT010000505">
    <property type="protein sequence ID" value="KAK4322598.1"/>
    <property type="molecule type" value="Genomic_DNA"/>
</dbReference>
<protein>
    <recommendedName>
        <fullName evidence="3">Sushi domain-containing protein</fullName>
    </recommendedName>
</protein>
<dbReference type="PROSITE" id="PS50923">
    <property type="entry name" value="SUSHI"/>
    <property type="match status" value="1"/>
</dbReference>
<evidence type="ECO:0000259" key="3">
    <source>
        <dbReference type="PROSITE" id="PS50923"/>
    </source>
</evidence>
<dbReference type="SMART" id="SM00032">
    <property type="entry name" value="CCP"/>
    <property type="match status" value="1"/>
</dbReference>
<keyword evidence="1" id="KW-1015">Disulfide bond</keyword>
<feature type="domain" description="Sushi" evidence="3">
    <location>
        <begin position="567"/>
        <end position="639"/>
    </location>
</feature>
<accession>A0AAE1Q9W8</accession>
<evidence type="ECO:0000313" key="4">
    <source>
        <dbReference type="EMBL" id="KAK4322598.1"/>
    </source>
</evidence>
<dbReference type="AlphaFoldDB" id="A0AAE1Q9W8"/>
<evidence type="ECO:0000256" key="2">
    <source>
        <dbReference type="PROSITE-ProRule" id="PRU00302"/>
    </source>
</evidence>
<dbReference type="Gene3D" id="2.10.70.10">
    <property type="entry name" value="Complement Module, domain 1"/>
    <property type="match status" value="1"/>
</dbReference>